<feature type="compositionally biased region" description="Acidic residues" evidence="1">
    <location>
        <begin position="47"/>
        <end position="56"/>
    </location>
</feature>
<evidence type="ECO:0000313" key="2">
    <source>
        <dbReference type="EMBL" id="ONH30307.1"/>
    </source>
</evidence>
<protein>
    <submittedName>
        <fullName evidence="2">Uncharacterized protein</fullName>
    </submittedName>
</protein>
<feature type="region of interest" description="Disordered" evidence="1">
    <location>
        <begin position="1"/>
        <end position="72"/>
    </location>
</feature>
<feature type="compositionally biased region" description="Low complexity" evidence="1">
    <location>
        <begin position="24"/>
        <end position="33"/>
    </location>
</feature>
<feature type="compositionally biased region" description="Basic residues" evidence="1">
    <location>
        <begin position="62"/>
        <end position="72"/>
    </location>
</feature>
<evidence type="ECO:0000256" key="1">
    <source>
        <dbReference type="SAM" id="MobiDB-lite"/>
    </source>
</evidence>
<proteinExistence type="predicted"/>
<gene>
    <name evidence="2" type="ORF">BL253_14235</name>
</gene>
<dbReference type="AlphaFoldDB" id="A0A1V2IB25"/>
<accession>A0A1V2IB25</accession>
<reference evidence="3" key="1">
    <citation type="submission" date="2016-10" db="EMBL/GenBank/DDBJ databases">
        <title>Frankia sp. NRRL B-16386 Genome sequencing.</title>
        <authorList>
            <person name="Ghodhbane-Gtari F."/>
            <person name="Swanson E."/>
            <person name="Gueddou A."/>
            <person name="Hezbri K."/>
            <person name="Ktari K."/>
            <person name="Nouioui I."/>
            <person name="Morris K."/>
            <person name="Simpson S."/>
            <person name="Abebe-Akele F."/>
            <person name="Thomas K."/>
            <person name="Gtari M."/>
            <person name="Tisa L.S."/>
        </authorList>
    </citation>
    <scope>NUCLEOTIDE SEQUENCE [LARGE SCALE GENOMIC DNA]</scope>
    <source>
        <strain evidence="3">NRRL B-16386</strain>
    </source>
</reference>
<dbReference type="RefSeq" id="WP_076817214.1">
    <property type="nucleotide sequence ID" value="NZ_MOMC01000027.1"/>
</dbReference>
<dbReference type="EMBL" id="MOMC01000027">
    <property type="protein sequence ID" value="ONH30307.1"/>
    <property type="molecule type" value="Genomic_DNA"/>
</dbReference>
<organism evidence="2 3">
    <name type="scientific">Pseudofrankia asymbiotica</name>
    <dbReference type="NCBI Taxonomy" id="1834516"/>
    <lineage>
        <taxon>Bacteria</taxon>
        <taxon>Bacillati</taxon>
        <taxon>Actinomycetota</taxon>
        <taxon>Actinomycetes</taxon>
        <taxon>Frankiales</taxon>
        <taxon>Frankiaceae</taxon>
        <taxon>Pseudofrankia</taxon>
    </lineage>
</organism>
<feature type="compositionally biased region" description="Basic and acidic residues" evidence="1">
    <location>
        <begin position="13"/>
        <end position="23"/>
    </location>
</feature>
<comment type="caution">
    <text evidence="2">The sequence shown here is derived from an EMBL/GenBank/DDBJ whole genome shotgun (WGS) entry which is preliminary data.</text>
</comment>
<keyword evidence="3" id="KW-1185">Reference proteome</keyword>
<evidence type="ECO:0000313" key="3">
    <source>
        <dbReference type="Proteomes" id="UP000188929"/>
    </source>
</evidence>
<dbReference type="Proteomes" id="UP000188929">
    <property type="component" value="Unassembled WGS sequence"/>
</dbReference>
<name>A0A1V2IB25_9ACTN</name>
<sequence length="72" mass="7699">MLSWQIAAAAAGEHGDQLRRDAAASRSARAARAGADETPANGRLALDPEEVYPDEPAEGRGARRRTSTGRRR</sequence>